<keyword evidence="4" id="KW-0805">Transcription regulation</keyword>
<evidence type="ECO:0000256" key="3">
    <source>
        <dbReference type="ARBA" id="ARBA00022737"/>
    </source>
</evidence>
<reference evidence="9 10" key="1">
    <citation type="journal article" date="2017" name="Plant Biotechnol. J.">
        <title>A comprehensive draft genome sequence for lupin (Lupinus angustifolius), an emerging health food: insights into plant-microbe interactions and legume evolution.</title>
        <authorList>
            <person name="Hane J.K."/>
            <person name="Ming Y."/>
            <person name="Kamphuis L.G."/>
            <person name="Nelson M.N."/>
            <person name="Garg G."/>
            <person name="Atkins C.A."/>
            <person name="Bayer P.E."/>
            <person name="Bravo A."/>
            <person name="Bringans S."/>
            <person name="Cannon S."/>
            <person name="Edwards D."/>
            <person name="Foley R."/>
            <person name="Gao L.L."/>
            <person name="Harrison M.J."/>
            <person name="Huang W."/>
            <person name="Hurgobin B."/>
            <person name="Li S."/>
            <person name="Liu C.W."/>
            <person name="McGrath A."/>
            <person name="Morahan G."/>
            <person name="Murray J."/>
            <person name="Weller J."/>
            <person name="Jian J."/>
            <person name="Singh K.B."/>
        </authorList>
    </citation>
    <scope>NUCLEOTIDE SEQUENCE [LARGE SCALE GENOMIC DNA]</scope>
    <source>
        <strain evidence="10">cv. Tanjil</strain>
        <tissue evidence="9">Whole plant</tissue>
    </source>
</reference>
<dbReference type="InterPro" id="IPR020472">
    <property type="entry name" value="WD40_PAC1"/>
</dbReference>
<dbReference type="FunFam" id="2.130.10.10:FF:000218">
    <property type="entry name" value="WD40 repeat-containing protein HOS15"/>
    <property type="match status" value="1"/>
</dbReference>
<name>A0A4P1QWP6_LUPAN</name>
<comment type="subcellular location">
    <subcellularLocation>
        <location evidence="1">Nucleus</location>
    </subcellularLocation>
</comment>
<evidence type="ECO:0000313" key="9">
    <source>
        <dbReference type="EMBL" id="OIV96375.1"/>
    </source>
</evidence>
<feature type="repeat" description="WD" evidence="7">
    <location>
        <begin position="282"/>
        <end position="314"/>
    </location>
</feature>
<evidence type="ECO:0000256" key="4">
    <source>
        <dbReference type="ARBA" id="ARBA00023015"/>
    </source>
</evidence>
<dbReference type="FunFam" id="1.20.960.30:FF:000001">
    <property type="entry name" value="F-box-like/WD repeat-containing protein TBL1XR1"/>
    <property type="match status" value="1"/>
</dbReference>
<dbReference type="GO" id="GO:0006357">
    <property type="term" value="P:regulation of transcription by RNA polymerase II"/>
    <property type="evidence" value="ECO:0007669"/>
    <property type="project" value="TreeGrafter"/>
</dbReference>
<dbReference type="GO" id="GO:0003714">
    <property type="term" value="F:transcription corepressor activity"/>
    <property type="evidence" value="ECO:0007669"/>
    <property type="project" value="InterPro"/>
</dbReference>
<dbReference type="InterPro" id="IPR006594">
    <property type="entry name" value="LisH"/>
</dbReference>
<feature type="region of interest" description="Disordered" evidence="8">
    <location>
        <begin position="120"/>
        <end position="153"/>
    </location>
</feature>
<dbReference type="InterPro" id="IPR015943">
    <property type="entry name" value="WD40/YVTN_repeat-like_dom_sf"/>
</dbReference>
<evidence type="ECO:0000256" key="2">
    <source>
        <dbReference type="ARBA" id="ARBA00022574"/>
    </source>
</evidence>
<dbReference type="Pfam" id="PF08513">
    <property type="entry name" value="LisH"/>
    <property type="match status" value="1"/>
</dbReference>
<dbReference type="GO" id="GO:0000118">
    <property type="term" value="C:histone deacetylase complex"/>
    <property type="evidence" value="ECO:0007669"/>
    <property type="project" value="TreeGrafter"/>
</dbReference>
<sequence length="575" mass="64194">MISISSSELNYLVFRYLHESGFTHSAFAFGYEAGIDKSRIDVNMVPPGALVTFVQKGIQYLELEANFSGDLKLIVSVLGLQSDADMDEDFSFIQPLDLITKDPNELHNMVKAKKENLRQHKIESNKTVNEDNTREHHQGKEKERKERENELGMEKIRLEKEREKEKGVLEVPHPDQNHAENHEDKIVVENLENGAQGGPEPMEISQSLSSLSNNIPSSDVKILEGHASEVFACAWNPSAPLLASGSGDSTARIWKIAEGPCDSSVQNELVNVVVLKHFKGRTNEKSKDVTTLDWNGDGTLLATGSYDGQARIWSRDGELKSTLNKHKGPIFSLKWNKKGDYLLSGSVDKTAIVWDIKTGEWKQQFEYHSAPTLDVDWRNNVSFATCSTDNMIYVCKIGENRPIKTFSGHQGEVNAIKWDPTGSLLASCSDDHTAKIWSLKQEQHLHDLKEHAKEIYTIRWSPTGPGTNNPNQQLVLASASFDSTVKLWDVELGKVLYNLNGHRDPVYSIAFSPNGEYLASGSMDKCMHIWSVKEGKIVKTYGGNGGIFEVSWSKDGDKVAACFSNNIVSVIDLRM</sequence>
<protein>
    <recommendedName>
        <fullName evidence="11">LisH domain-containing protein</fullName>
    </recommendedName>
</protein>
<dbReference type="PANTHER" id="PTHR22846">
    <property type="entry name" value="WD40 REPEAT PROTEIN"/>
    <property type="match status" value="1"/>
</dbReference>
<dbReference type="PROSITE" id="PS50896">
    <property type="entry name" value="LISH"/>
    <property type="match status" value="1"/>
</dbReference>
<dbReference type="SMART" id="SM00667">
    <property type="entry name" value="LisH"/>
    <property type="match status" value="1"/>
</dbReference>
<dbReference type="InterPro" id="IPR001680">
    <property type="entry name" value="WD40_rpt"/>
</dbReference>
<evidence type="ECO:0000256" key="7">
    <source>
        <dbReference type="PROSITE-ProRule" id="PRU00221"/>
    </source>
</evidence>
<feature type="repeat" description="WD" evidence="7">
    <location>
        <begin position="323"/>
        <end position="364"/>
    </location>
</feature>
<dbReference type="CDD" id="cd00200">
    <property type="entry name" value="WD40"/>
    <property type="match status" value="1"/>
</dbReference>
<dbReference type="SMART" id="SM00320">
    <property type="entry name" value="WD40"/>
    <property type="match status" value="8"/>
</dbReference>
<dbReference type="SUPFAM" id="SSF50978">
    <property type="entry name" value="WD40 repeat-like"/>
    <property type="match status" value="1"/>
</dbReference>
<keyword evidence="2 7" id="KW-0853">WD repeat</keyword>
<feature type="repeat" description="WD" evidence="7">
    <location>
        <begin position="448"/>
        <end position="498"/>
    </location>
</feature>
<dbReference type="InterPro" id="IPR036322">
    <property type="entry name" value="WD40_repeat_dom_sf"/>
</dbReference>
<organism evidence="9 10">
    <name type="scientific">Lupinus angustifolius</name>
    <name type="common">Narrow-leaved blue lupine</name>
    <dbReference type="NCBI Taxonomy" id="3871"/>
    <lineage>
        <taxon>Eukaryota</taxon>
        <taxon>Viridiplantae</taxon>
        <taxon>Streptophyta</taxon>
        <taxon>Embryophyta</taxon>
        <taxon>Tracheophyta</taxon>
        <taxon>Spermatophyta</taxon>
        <taxon>Magnoliopsida</taxon>
        <taxon>eudicotyledons</taxon>
        <taxon>Gunneridae</taxon>
        <taxon>Pentapetalae</taxon>
        <taxon>rosids</taxon>
        <taxon>fabids</taxon>
        <taxon>Fabales</taxon>
        <taxon>Fabaceae</taxon>
        <taxon>Papilionoideae</taxon>
        <taxon>50 kb inversion clade</taxon>
        <taxon>genistoids sensu lato</taxon>
        <taxon>core genistoids</taxon>
        <taxon>Genisteae</taxon>
        <taxon>Lupinus</taxon>
    </lineage>
</organism>
<keyword evidence="5" id="KW-0804">Transcription</keyword>
<dbReference type="PRINTS" id="PR00320">
    <property type="entry name" value="GPROTEINBRPT"/>
</dbReference>
<dbReference type="Pfam" id="PF00400">
    <property type="entry name" value="WD40"/>
    <property type="match status" value="7"/>
</dbReference>
<dbReference type="Gramene" id="OIV96375">
    <property type="protein sequence ID" value="OIV96375"/>
    <property type="gene ID" value="TanjilG_09802"/>
</dbReference>
<feature type="repeat" description="WD" evidence="7">
    <location>
        <begin position="223"/>
        <end position="264"/>
    </location>
</feature>
<accession>A0A4P1QWP6</accession>
<gene>
    <name evidence="9" type="ORF">TanjilG_09802</name>
</gene>
<dbReference type="InterPro" id="IPR045183">
    <property type="entry name" value="Ebi-like"/>
</dbReference>
<dbReference type="EMBL" id="CM007375">
    <property type="protein sequence ID" value="OIV96375.1"/>
    <property type="molecule type" value="Genomic_DNA"/>
</dbReference>
<keyword evidence="10" id="KW-1185">Reference proteome</keyword>
<evidence type="ECO:0000256" key="6">
    <source>
        <dbReference type="ARBA" id="ARBA00023242"/>
    </source>
</evidence>
<dbReference type="Gene3D" id="2.130.10.10">
    <property type="entry name" value="YVTN repeat-like/Quinoprotein amine dehydrogenase"/>
    <property type="match status" value="1"/>
</dbReference>
<dbReference type="PROSITE" id="PS00678">
    <property type="entry name" value="WD_REPEATS_1"/>
    <property type="match status" value="2"/>
</dbReference>
<evidence type="ECO:0008006" key="11">
    <source>
        <dbReference type="Google" id="ProtNLM"/>
    </source>
</evidence>
<evidence type="ECO:0000313" key="10">
    <source>
        <dbReference type="Proteomes" id="UP000188354"/>
    </source>
</evidence>
<evidence type="ECO:0000256" key="5">
    <source>
        <dbReference type="ARBA" id="ARBA00023163"/>
    </source>
</evidence>
<keyword evidence="6" id="KW-0539">Nucleus</keyword>
<evidence type="ECO:0000256" key="1">
    <source>
        <dbReference type="ARBA" id="ARBA00004123"/>
    </source>
</evidence>
<dbReference type="PROSITE" id="PS50082">
    <property type="entry name" value="WD_REPEATS_2"/>
    <property type="match status" value="6"/>
</dbReference>
<dbReference type="Gene3D" id="1.20.960.30">
    <property type="match status" value="1"/>
</dbReference>
<dbReference type="PROSITE" id="PS50294">
    <property type="entry name" value="WD_REPEATS_REGION"/>
    <property type="match status" value="5"/>
</dbReference>
<dbReference type="InterPro" id="IPR019775">
    <property type="entry name" value="WD40_repeat_CS"/>
</dbReference>
<feature type="repeat" description="WD" evidence="7">
    <location>
        <begin position="406"/>
        <end position="447"/>
    </location>
</feature>
<evidence type="ECO:0000256" key="8">
    <source>
        <dbReference type="SAM" id="MobiDB-lite"/>
    </source>
</evidence>
<proteinExistence type="predicted"/>
<keyword evidence="3" id="KW-0677">Repeat</keyword>
<dbReference type="AlphaFoldDB" id="A0A4P1QWP6"/>
<dbReference type="PANTHER" id="PTHR22846:SF71">
    <property type="entry name" value="WD40 REPEAT-CONTAINING PROTEIN HOS15-LIKE ISOFORM X1"/>
    <property type="match status" value="1"/>
</dbReference>
<dbReference type="STRING" id="3871.A0A4P1QWP6"/>
<dbReference type="Proteomes" id="UP000188354">
    <property type="component" value="Chromosome LG15"/>
</dbReference>
<feature type="repeat" description="WD" evidence="7">
    <location>
        <begin position="499"/>
        <end position="540"/>
    </location>
</feature>